<evidence type="ECO:0000256" key="7">
    <source>
        <dbReference type="SAM" id="Phobius"/>
    </source>
</evidence>
<feature type="domain" description="Mechanosensitive ion channel MscS C-terminal" evidence="9">
    <location>
        <begin position="252"/>
        <end position="336"/>
    </location>
</feature>
<dbReference type="Pfam" id="PF21082">
    <property type="entry name" value="MS_channel_3rd"/>
    <property type="match status" value="1"/>
</dbReference>
<evidence type="ECO:0000259" key="8">
    <source>
        <dbReference type="Pfam" id="PF00924"/>
    </source>
</evidence>
<feature type="transmembrane region" description="Helical" evidence="7">
    <location>
        <begin position="13"/>
        <end position="34"/>
    </location>
</feature>
<evidence type="ECO:0000256" key="5">
    <source>
        <dbReference type="ARBA" id="ARBA00022989"/>
    </source>
</evidence>
<feature type="transmembrane region" description="Helical" evidence="7">
    <location>
        <begin position="157"/>
        <end position="176"/>
    </location>
</feature>
<keyword evidence="12" id="KW-1185">Reference proteome</keyword>
<evidence type="ECO:0000313" key="11">
    <source>
        <dbReference type="EMBL" id="MCG2613212.1"/>
    </source>
</evidence>
<gene>
    <name evidence="11" type="ORF">LZZ85_02935</name>
</gene>
<dbReference type="Pfam" id="PF21088">
    <property type="entry name" value="MS_channel_1st"/>
    <property type="match status" value="1"/>
</dbReference>
<dbReference type="SUPFAM" id="SSF50182">
    <property type="entry name" value="Sm-like ribonucleoproteins"/>
    <property type="match status" value="1"/>
</dbReference>
<dbReference type="InterPro" id="IPR049142">
    <property type="entry name" value="MS_channel_1st"/>
</dbReference>
<evidence type="ECO:0000256" key="6">
    <source>
        <dbReference type="ARBA" id="ARBA00023136"/>
    </source>
</evidence>
<dbReference type="InterPro" id="IPR049278">
    <property type="entry name" value="MS_channel_C"/>
</dbReference>
<evidence type="ECO:0000256" key="4">
    <source>
        <dbReference type="ARBA" id="ARBA00022692"/>
    </source>
</evidence>
<evidence type="ECO:0000256" key="1">
    <source>
        <dbReference type="ARBA" id="ARBA00004651"/>
    </source>
</evidence>
<dbReference type="SUPFAM" id="SSF82861">
    <property type="entry name" value="Mechanosensitive channel protein MscS (YggB), transmembrane region"/>
    <property type="match status" value="1"/>
</dbReference>
<evidence type="ECO:0000256" key="2">
    <source>
        <dbReference type="ARBA" id="ARBA00008017"/>
    </source>
</evidence>
<sequence length="362" mass="40974">MDILNNVYWGNTVTAYLIAAGSIIVAWAVLKLLRHKVIAGIKKRTQSTATQTDDILIKTIQDYLLPFGYLWINYIIINQLNLHPKFDRILSAALMVITTYYGVRLINYLVCGVLTIYMERKNEPQERIRQLNGILMVVKAIVWVMGIIMLIDNLGYNVRTIIAGLGVGGIAIALAAQNILGDLFSYLVIFFDKPFEVGDFIIVGAHAGIVEKIGIKTSHVRSLDGQQLVMPNAEMVKTVIQNYKRLQRRRMVFTISVSYLTPAHTLKEIPGIIKEIVDKYEMVTFDRAHLKTFSEHSITYEIVYYINSAEFPVFMNSHQSVSIDILEAFEKRGIRFALPTTVIRQADGNGKLFAQEQLVNQS</sequence>
<keyword evidence="5 7" id="KW-1133">Transmembrane helix</keyword>
<proteinExistence type="inferred from homology"/>
<dbReference type="InterPro" id="IPR011014">
    <property type="entry name" value="MscS_channel_TM-2"/>
</dbReference>
<feature type="transmembrane region" description="Helical" evidence="7">
    <location>
        <begin position="131"/>
        <end position="151"/>
    </location>
</feature>
<dbReference type="SUPFAM" id="SSF82689">
    <property type="entry name" value="Mechanosensitive channel protein MscS (YggB), C-terminal domain"/>
    <property type="match status" value="1"/>
</dbReference>
<evidence type="ECO:0000256" key="3">
    <source>
        <dbReference type="ARBA" id="ARBA00022475"/>
    </source>
</evidence>
<keyword evidence="4 7" id="KW-0812">Transmembrane</keyword>
<dbReference type="InterPro" id="IPR006685">
    <property type="entry name" value="MscS_channel_2nd"/>
</dbReference>
<dbReference type="EMBL" id="JAKLTR010000002">
    <property type="protein sequence ID" value="MCG2613212.1"/>
    <property type="molecule type" value="Genomic_DNA"/>
</dbReference>
<comment type="similarity">
    <text evidence="2">Belongs to the MscS (TC 1.A.23) family.</text>
</comment>
<dbReference type="InterPro" id="IPR010920">
    <property type="entry name" value="LSM_dom_sf"/>
</dbReference>
<keyword evidence="6 7" id="KW-0472">Membrane</keyword>
<name>A0ABS9KLK8_9BACT</name>
<feature type="transmembrane region" description="Helical" evidence="7">
    <location>
        <begin position="89"/>
        <end position="110"/>
    </location>
</feature>
<evidence type="ECO:0000259" key="9">
    <source>
        <dbReference type="Pfam" id="PF21082"/>
    </source>
</evidence>
<dbReference type="PANTHER" id="PTHR30566:SF25">
    <property type="entry name" value="INNER MEMBRANE PROTEIN"/>
    <property type="match status" value="1"/>
</dbReference>
<keyword evidence="3" id="KW-1003">Cell membrane</keyword>
<dbReference type="RefSeq" id="WP_237868441.1">
    <property type="nucleotide sequence ID" value="NZ_JAKLTR010000002.1"/>
</dbReference>
<dbReference type="InterPro" id="IPR023408">
    <property type="entry name" value="MscS_beta-dom_sf"/>
</dbReference>
<protein>
    <submittedName>
        <fullName evidence="11">Mechanosensitive ion channel family protein</fullName>
    </submittedName>
</protein>
<dbReference type="Gene3D" id="1.10.287.1260">
    <property type="match status" value="1"/>
</dbReference>
<feature type="transmembrane region" description="Helical" evidence="7">
    <location>
        <begin position="55"/>
        <end position="77"/>
    </location>
</feature>
<dbReference type="Gene3D" id="2.30.30.60">
    <property type="match status" value="1"/>
</dbReference>
<feature type="domain" description="Mechanosensitive ion channel transmembrane helices 2/3" evidence="10">
    <location>
        <begin position="137"/>
        <end position="177"/>
    </location>
</feature>
<comment type="caution">
    <text evidence="11">The sequence shown here is derived from an EMBL/GenBank/DDBJ whole genome shotgun (WGS) entry which is preliminary data.</text>
</comment>
<organism evidence="11 12">
    <name type="scientific">Terrimonas ginsenosidimutans</name>
    <dbReference type="NCBI Taxonomy" id="2908004"/>
    <lineage>
        <taxon>Bacteria</taxon>
        <taxon>Pseudomonadati</taxon>
        <taxon>Bacteroidota</taxon>
        <taxon>Chitinophagia</taxon>
        <taxon>Chitinophagales</taxon>
        <taxon>Chitinophagaceae</taxon>
        <taxon>Terrimonas</taxon>
    </lineage>
</organism>
<evidence type="ECO:0000313" key="12">
    <source>
        <dbReference type="Proteomes" id="UP001165367"/>
    </source>
</evidence>
<dbReference type="PANTHER" id="PTHR30566">
    <property type="entry name" value="YNAI-RELATED MECHANOSENSITIVE ION CHANNEL"/>
    <property type="match status" value="1"/>
</dbReference>
<feature type="domain" description="Mechanosensitive ion channel MscS" evidence="8">
    <location>
        <begin position="178"/>
        <end position="245"/>
    </location>
</feature>
<dbReference type="Pfam" id="PF00924">
    <property type="entry name" value="MS_channel_2nd"/>
    <property type="match status" value="1"/>
</dbReference>
<reference evidence="11" key="1">
    <citation type="submission" date="2022-01" db="EMBL/GenBank/DDBJ databases">
        <authorList>
            <person name="Jo J.-H."/>
            <person name="Im W.-T."/>
        </authorList>
    </citation>
    <scope>NUCLEOTIDE SEQUENCE</scope>
    <source>
        <strain evidence="11">NA20</strain>
    </source>
</reference>
<dbReference type="Proteomes" id="UP001165367">
    <property type="component" value="Unassembled WGS sequence"/>
</dbReference>
<dbReference type="InterPro" id="IPR011066">
    <property type="entry name" value="MscS_channel_C_sf"/>
</dbReference>
<evidence type="ECO:0000259" key="10">
    <source>
        <dbReference type="Pfam" id="PF21088"/>
    </source>
</evidence>
<comment type="subcellular location">
    <subcellularLocation>
        <location evidence="1">Cell membrane</location>
        <topology evidence="1">Multi-pass membrane protein</topology>
    </subcellularLocation>
</comment>
<accession>A0ABS9KLK8</accession>
<dbReference type="Gene3D" id="3.30.70.100">
    <property type="match status" value="1"/>
</dbReference>